<evidence type="ECO:0000313" key="3">
    <source>
        <dbReference type="Proteomes" id="UP000626026"/>
    </source>
</evidence>
<name>A0ABR7RS57_9PROT</name>
<organism evidence="2 3">
    <name type="scientific">Teichococcus aerophilus</name>
    <dbReference type="NCBI Taxonomy" id="1224513"/>
    <lineage>
        <taxon>Bacteria</taxon>
        <taxon>Pseudomonadati</taxon>
        <taxon>Pseudomonadota</taxon>
        <taxon>Alphaproteobacteria</taxon>
        <taxon>Acetobacterales</taxon>
        <taxon>Roseomonadaceae</taxon>
        <taxon>Roseomonas</taxon>
    </lineage>
</organism>
<comment type="caution">
    <text evidence="2">The sequence shown here is derived from an EMBL/GenBank/DDBJ whole genome shotgun (WGS) entry which is preliminary data.</text>
</comment>
<evidence type="ECO:0000256" key="1">
    <source>
        <dbReference type="SAM" id="SignalP"/>
    </source>
</evidence>
<sequence length="74" mass="7714">MRNLALLGLALCLSVPVVATEAFRFSLLPDDDGVETVLAQHLERGIACDGASAMSLQDVARHVTPQGQAPVGCP</sequence>
<dbReference type="RefSeq" id="WP_187786323.1">
    <property type="nucleotide sequence ID" value="NZ_JACTVA010000047.1"/>
</dbReference>
<feature type="signal peptide" evidence="1">
    <location>
        <begin position="1"/>
        <end position="19"/>
    </location>
</feature>
<evidence type="ECO:0000313" key="2">
    <source>
        <dbReference type="EMBL" id="MBC9209188.1"/>
    </source>
</evidence>
<evidence type="ECO:0008006" key="4">
    <source>
        <dbReference type="Google" id="ProtNLM"/>
    </source>
</evidence>
<proteinExistence type="predicted"/>
<accession>A0ABR7RS57</accession>
<gene>
    <name evidence="2" type="ORF">IBL26_20255</name>
</gene>
<feature type="chain" id="PRO_5047209586" description="Secreted protein" evidence="1">
    <location>
        <begin position="20"/>
        <end position="74"/>
    </location>
</feature>
<protein>
    <recommendedName>
        <fullName evidence="4">Secreted protein</fullName>
    </recommendedName>
</protein>
<keyword evidence="3" id="KW-1185">Reference proteome</keyword>
<dbReference type="EMBL" id="JACTVA010000047">
    <property type="protein sequence ID" value="MBC9209188.1"/>
    <property type="molecule type" value="Genomic_DNA"/>
</dbReference>
<keyword evidence="1" id="KW-0732">Signal</keyword>
<dbReference type="Proteomes" id="UP000626026">
    <property type="component" value="Unassembled WGS sequence"/>
</dbReference>
<reference evidence="2 3" key="1">
    <citation type="journal article" date="2013" name="Int. J. Syst. Evol. Microbiol.">
        <title>Roseomonas aerophila sp. nov., isolated from air.</title>
        <authorList>
            <person name="Kim S.J."/>
            <person name="Weon H.Y."/>
            <person name="Ahn J.H."/>
            <person name="Hong S.B."/>
            <person name="Seok S.J."/>
            <person name="Whang K.S."/>
            <person name="Kwon S.W."/>
        </authorList>
    </citation>
    <scope>NUCLEOTIDE SEQUENCE [LARGE SCALE GENOMIC DNA]</scope>
    <source>
        <strain evidence="2 3">NBRC 108923</strain>
    </source>
</reference>